<dbReference type="InterPro" id="IPR018846">
    <property type="entry name" value="Beta-prop_RSE1/DDB1/CPSF1_1st"/>
</dbReference>
<dbReference type="GO" id="GO:0003676">
    <property type="term" value="F:nucleic acid binding"/>
    <property type="evidence" value="ECO:0007669"/>
    <property type="project" value="InterPro"/>
</dbReference>
<comment type="subcellular location">
    <subcellularLocation>
        <location evidence="1">Nucleus</location>
    </subcellularLocation>
</comment>
<dbReference type="OrthoDB" id="6109at2759"/>
<reference evidence="7 8" key="2">
    <citation type="journal article" date="2021" name="Curr. Genet.">
        <title>Genetic response to nitrogen starvation in the aggressive Eucalyptus foliar pathogen Teratosphaeria destructans.</title>
        <authorList>
            <person name="Havenga M."/>
            <person name="Wingfield B.D."/>
            <person name="Wingfield M.J."/>
            <person name="Dreyer L.L."/>
            <person name="Roets F."/>
            <person name="Aylward J."/>
        </authorList>
    </citation>
    <scope>NUCLEOTIDE SEQUENCE [LARGE SCALE GENOMIC DNA]</scope>
    <source>
        <strain evidence="7">CMW44962</strain>
    </source>
</reference>
<dbReference type="InterPro" id="IPR004871">
    <property type="entry name" value="RSE1/DDB1/CPSF1_C"/>
</dbReference>
<evidence type="ECO:0000256" key="1">
    <source>
        <dbReference type="ARBA" id="ARBA00004123"/>
    </source>
</evidence>
<proteinExistence type="predicted"/>
<dbReference type="InterPro" id="IPR050358">
    <property type="entry name" value="RSE1/DDB1/CFT1"/>
</dbReference>
<dbReference type="PANTHER" id="PTHR10644">
    <property type="entry name" value="DNA REPAIR/RNA PROCESSING CPSF FAMILY"/>
    <property type="match status" value="1"/>
</dbReference>
<evidence type="ECO:0000259" key="4">
    <source>
        <dbReference type="Pfam" id="PF03178"/>
    </source>
</evidence>
<keyword evidence="2" id="KW-0539">Nucleus</keyword>
<feature type="domain" description="RSE1/DDB1/CPSF1 second beta-propeller" evidence="6">
    <location>
        <begin position="539"/>
        <end position="912"/>
    </location>
</feature>
<evidence type="ECO:0000313" key="8">
    <source>
        <dbReference type="Proteomes" id="UP001138500"/>
    </source>
</evidence>
<feature type="region of interest" description="Disordered" evidence="3">
    <location>
        <begin position="581"/>
        <end position="603"/>
    </location>
</feature>
<evidence type="ECO:0000256" key="2">
    <source>
        <dbReference type="ARBA" id="ARBA00023242"/>
    </source>
</evidence>
<feature type="region of interest" description="Disordered" evidence="3">
    <location>
        <begin position="1236"/>
        <end position="1255"/>
    </location>
</feature>
<reference evidence="7 8" key="1">
    <citation type="journal article" date="2018" name="IMA Fungus">
        <title>IMA Genome-F 10: Nine draft genome sequences of Claviceps purpurea s.lat., including C. arundinis, C. humidiphila, and C. cf. spartinae, pseudomolecules for the pitch canker pathogen Fusarium circinatum, draft genome of Davidsoniella eucalypti, Grosmannia galeiformis, Quambalaria eucalypti, and Teratosphaeria destructans.</title>
        <authorList>
            <person name="Wingfield B.D."/>
            <person name="Liu M."/>
            <person name="Nguyen H.D."/>
            <person name="Lane F.A."/>
            <person name="Morgan S.W."/>
            <person name="De Vos L."/>
            <person name="Wilken P.M."/>
            <person name="Duong T.A."/>
            <person name="Aylward J."/>
            <person name="Coetzee M.P."/>
            <person name="Dadej K."/>
            <person name="De Beer Z.W."/>
            <person name="Findlay W."/>
            <person name="Havenga M."/>
            <person name="Kolarik M."/>
            <person name="Menzies J.G."/>
            <person name="Naidoo K."/>
            <person name="Pochopski O."/>
            <person name="Shoukouhi P."/>
            <person name="Santana Q.C."/>
            <person name="Seifert K.A."/>
            <person name="Soal N."/>
            <person name="Steenkamp E.T."/>
            <person name="Tatham C.T."/>
            <person name="van der Nest M.A."/>
            <person name="Wingfield M.J."/>
        </authorList>
    </citation>
    <scope>NUCLEOTIDE SEQUENCE [LARGE SCALE GENOMIC DNA]</scope>
    <source>
        <strain evidence="7">CMW44962</strain>
    </source>
</reference>
<sequence>MQCYTELVAPTAVSHAARLSFRGPATHDLVVAKTSLLQLLDVTATPHGPRLSLVAEYALSGTVTALAPVSLSPSKSGGAALLVAFKDAKLSLVEWSPDDHRISTVSIHYYEGEGILHQPFGPKIAECDTYLTVDPDSRCAALKFGARSLAIVPFRQPGDDLADDGADGDGDTDMTLRRGTLVENGEAAARDTPYKPSFVLPLTMLDAELTQPIHMAFLHKYREPTFGILSGAQQPSSALLADRKDCVNYTVLALGLEDKSVTPLVSITKLPSDLWKVVPLPDPVGGVLLLGTNELVHVDQAGKANAVALNEFAKQASAFPMTDQSELQLKLEHCEVAMLENGSALLVLNDGTLAVIGFKLLGRNVGGLTVTPVAAESGGMANGSAPSCITTLRDHNVFIGSEDGNSTLLGWTNDKSTLGRKRSHAEMLGHHPNSAGDDDAEEMDEDDLYAPSAEAVKRAKSPTAAESAIDVAASYRFEIRDELQSLAPVNHLCFGTSPQAGPHRLETLASIGRGRSSKLAFMSREIRPQAGGSWRQTGVKDAWGVRVKTTIKAEDAEADQTQQYLFAYDGSETKAYTVQRSTNASMHPPFSDSENITEKTGTDWESEGETLYVGTLAKGATIAQCRRNEIRLYDSELGLSQIIPMFDEESDTELSILTVDICDPYLLVLRDDSTIQVHEVTKSGEVEEVEYPVTTSVKQKKWFSACLYSGAWAGGETLVAALPADGALHIFSLPGLTPVHVAAALPLLPPVLAQDTQLRRGARATLTELLLADLGPEHVQQTYLVLRTADESLVIYEPYHSGQPSQDERFGDLRWRKVPHTYIPKYDPQLDDPATPEDVPTVAKPARMMATNVAGRSAIYLPGSSPSLIIKEAASRPKILGIALTDVRTLAPMRSVASTMNSLVLVDKQGRLQAYSIPPASSFDTGWQVETLSLGEEVRHVAYHEARGVYVVVTCRDVDFEWPADIDEKVRASDEATTLRPQVPCFTLHLLSAKSRTLIQSVLLEPLDLVTSMKVLQIEVSEQTREQKPMIVLGTAALRGEDMPARGSVTVFDIIDVVPDPEKPESGIAMKLVSREETKGAVTAVEGMKYGLIGTSQGMKIMVRGLKEDGSCLPVAFLDAQCYGSTLKSLGDTGMWLLGDAWKGLWFGGWTEEPYRLLVMGKSRAEMEVVQAEFLPFDGGLYLCVVDGNCDLHILQYDPEHPNSLNGLRLLRRGEFHLGHFPTSMALLPSSLKSAEAQQRATNGDRDQDTDTPAPSLHHILVSFSSGALGILTPLEESAYRRLGGLQTYLANTLEHACGLNPRAYRASRGDGEGAKGVLDGGLIARVGELGLLRRGDALSRAGMDGWGLRGDLEVLGGGGLGFL</sequence>
<dbReference type="Gene3D" id="2.130.10.10">
    <property type="entry name" value="YVTN repeat-like/Quinoprotein amine dehydrogenase"/>
    <property type="match status" value="2"/>
</dbReference>
<dbReference type="Proteomes" id="UP001138500">
    <property type="component" value="Unassembled WGS sequence"/>
</dbReference>
<dbReference type="Pfam" id="PF23726">
    <property type="entry name" value="Beta-prop_RSE1_2nd"/>
    <property type="match status" value="1"/>
</dbReference>
<dbReference type="Pfam" id="PF03178">
    <property type="entry name" value="CPSF_A"/>
    <property type="match status" value="1"/>
</dbReference>
<feature type="region of interest" description="Disordered" evidence="3">
    <location>
        <begin position="422"/>
        <end position="442"/>
    </location>
</feature>
<feature type="domain" description="RSE1/DDB1/CPSF1 C-terminal" evidence="4">
    <location>
        <begin position="987"/>
        <end position="1326"/>
    </location>
</feature>
<dbReference type="Pfam" id="PF10433">
    <property type="entry name" value="Beta-prop_RSE1_1st"/>
    <property type="match status" value="1"/>
</dbReference>
<dbReference type="GO" id="GO:0005634">
    <property type="term" value="C:nucleus"/>
    <property type="evidence" value="ECO:0007669"/>
    <property type="project" value="UniProtKB-SubCell"/>
</dbReference>
<organism evidence="7 8">
    <name type="scientific">Teratosphaeria destructans</name>
    <dbReference type="NCBI Taxonomy" id="418781"/>
    <lineage>
        <taxon>Eukaryota</taxon>
        <taxon>Fungi</taxon>
        <taxon>Dikarya</taxon>
        <taxon>Ascomycota</taxon>
        <taxon>Pezizomycotina</taxon>
        <taxon>Dothideomycetes</taxon>
        <taxon>Dothideomycetidae</taxon>
        <taxon>Mycosphaerellales</taxon>
        <taxon>Teratosphaeriaceae</taxon>
        <taxon>Teratosphaeria</taxon>
    </lineage>
</organism>
<evidence type="ECO:0000313" key="7">
    <source>
        <dbReference type="EMBL" id="KAH9825753.1"/>
    </source>
</evidence>
<dbReference type="InterPro" id="IPR015943">
    <property type="entry name" value="WD40/YVTN_repeat-like_dom_sf"/>
</dbReference>
<evidence type="ECO:0000259" key="6">
    <source>
        <dbReference type="Pfam" id="PF23726"/>
    </source>
</evidence>
<dbReference type="InterPro" id="IPR058543">
    <property type="entry name" value="Beta-prop_RSE1/DDB1/CPSF1_2nd"/>
</dbReference>
<feature type="domain" description="RSE1/DDB1/CPSF1 first beta-propeller" evidence="5">
    <location>
        <begin position="12"/>
        <end position="412"/>
    </location>
</feature>
<accession>A0A9W7SNJ5</accession>
<dbReference type="EMBL" id="RIBY02002083">
    <property type="protein sequence ID" value="KAH9825753.1"/>
    <property type="molecule type" value="Genomic_DNA"/>
</dbReference>
<name>A0A9W7SNJ5_9PEZI</name>
<evidence type="ECO:0000259" key="5">
    <source>
        <dbReference type="Pfam" id="PF10433"/>
    </source>
</evidence>
<evidence type="ECO:0000256" key="3">
    <source>
        <dbReference type="SAM" id="MobiDB-lite"/>
    </source>
</evidence>
<protein>
    <submittedName>
        <fullName evidence="7">mRNA cleavage</fullName>
    </submittedName>
</protein>
<comment type="caution">
    <text evidence="7">The sequence shown here is derived from an EMBL/GenBank/DDBJ whole genome shotgun (WGS) entry which is preliminary data.</text>
</comment>
<keyword evidence="8" id="KW-1185">Reference proteome</keyword>
<gene>
    <name evidence="7" type="ORF">Tdes44962_MAKER10156</name>
</gene>